<keyword evidence="2" id="KW-0806">Transcription termination</keyword>
<comment type="similarity">
    <text evidence="1">Belongs to the mTERF family.</text>
</comment>
<keyword evidence="2" id="KW-0805">Transcription regulation</keyword>
<gene>
    <name evidence="4" type="ORF">HHK36_012462</name>
</gene>
<keyword evidence="5" id="KW-1185">Reference proteome</keyword>
<dbReference type="PANTHER" id="PTHR13068:SF166">
    <property type="entry name" value="TRANSCRIPTION TERMINATION FACTOR MTERF15, MITOCHONDRIAL-LIKE"/>
    <property type="match status" value="1"/>
</dbReference>
<accession>A0A835DI40</accession>
<evidence type="ECO:0000313" key="4">
    <source>
        <dbReference type="EMBL" id="KAF8401522.1"/>
    </source>
</evidence>
<sequence length="99" mass="11735">MDFLVNKMGYESKYIARRPLLLMYSLEKRIIPRCSVLQFLNSNGLIKKDFSLNTVLIPNEKYFLKRFVTKYQVEVPQLLNVYQGNMDIVELLVEAERRS</sequence>
<dbReference type="EMBL" id="JABCRI010000008">
    <property type="protein sequence ID" value="KAF8401522.1"/>
    <property type="molecule type" value="Genomic_DNA"/>
</dbReference>
<keyword evidence="2" id="KW-0804">Transcription</keyword>
<protein>
    <submittedName>
        <fullName evidence="4">Uncharacterized protein</fullName>
    </submittedName>
</protein>
<dbReference type="GO" id="GO:0003676">
    <property type="term" value="F:nucleic acid binding"/>
    <property type="evidence" value="ECO:0007669"/>
    <property type="project" value="InterPro"/>
</dbReference>
<reference evidence="4 5" key="1">
    <citation type="submission" date="2020-04" db="EMBL/GenBank/DDBJ databases">
        <title>Plant Genome Project.</title>
        <authorList>
            <person name="Zhang R.-G."/>
        </authorList>
    </citation>
    <scope>NUCLEOTIDE SEQUENCE [LARGE SCALE GENOMIC DNA]</scope>
    <source>
        <strain evidence="4">YNK0</strain>
        <tissue evidence="4">Leaf</tissue>
    </source>
</reference>
<evidence type="ECO:0000313" key="5">
    <source>
        <dbReference type="Proteomes" id="UP000655225"/>
    </source>
</evidence>
<evidence type="ECO:0000256" key="1">
    <source>
        <dbReference type="ARBA" id="ARBA00007692"/>
    </source>
</evidence>
<evidence type="ECO:0000256" key="2">
    <source>
        <dbReference type="ARBA" id="ARBA00022472"/>
    </source>
</evidence>
<dbReference type="Pfam" id="PF02536">
    <property type="entry name" value="mTERF"/>
    <property type="match status" value="1"/>
</dbReference>
<dbReference type="Gene3D" id="1.25.70.10">
    <property type="entry name" value="Transcription termination factor 3, mitochondrial"/>
    <property type="match status" value="1"/>
</dbReference>
<organism evidence="4 5">
    <name type="scientific">Tetracentron sinense</name>
    <name type="common">Spur-leaf</name>
    <dbReference type="NCBI Taxonomy" id="13715"/>
    <lineage>
        <taxon>Eukaryota</taxon>
        <taxon>Viridiplantae</taxon>
        <taxon>Streptophyta</taxon>
        <taxon>Embryophyta</taxon>
        <taxon>Tracheophyta</taxon>
        <taxon>Spermatophyta</taxon>
        <taxon>Magnoliopsida</taxon>
        <taxon>Trochodendrales</taxon>
        <taxon>Trochodendraceae</taxon>
        <taxon>Tetracentron</taxon>
    </lineage>
</organism>
<proteinExistence type="inferred from homology"/>
<dbReference type="OMA" id="YSAICFR"/>
<comment type="caution">
    <text evidence="4">The sequence shown here is derived from an EMBL/GenBank/DDBJ whole genome shotgun (WGS) entry which is preliminary data.</text>
</comment>
<name>A0A835DI40_TETSI</name>
<dbReference type="InterPro" id="IPR038538">
    <property type="entry name" value="MTERF_sf"/>
</dbReference>
<dbReference type="Proteomes" id="UP000655225">
    <property type="component" value="Unassembled WGS sequence"/>
</dbReference>
<dbReference type="InterPro" id="IPR003690">
    <property type="entry name" value="MTERF"/>
</dbReference>
<evidence type="ECO:0000256" key="3">
    <source>
        <dbReference type="ARBA" id="ARBA00022946"/>
    </source>
</evidence>
<dbReference type="PANTHER" id="PTHR13068">
    <property type="entry name" value="CGI-12 PROTEIN-RELATED"/>
    <property type="match status" value="1"/>
</dbReference>
<dbReference type="OrthoDB" id="637682at2759"/>
<dbReference type="GO" id="GO:0006353">
    <property type="term" value="P:DNA-templated transcription termination"/>
    <property type="evidence" value="ECO:0007669"/>
    <property type="project" value="UniProtKB-KW"/>
</dbReference>
<dbReference type="AlphaFoldDB" id="A0A835DI40"/>
<keyword evidence="3" id="KW-0809">Transit peptide</keyword>